<dbReference type="GO" id="GO:0005576">
    <property type="term" value="C:extracellular region"/>
    <property type="evidence" value="ECO:0007669"/>
    <property type="project" value="GOC"/>
</dbReference>
<evidence type="ECO:0000256" key="11">
    <source>
        <dbReference type="ARBA" id="ARBA00022927"/>
    </source>
</evidence>
<dbReference type="Pfam" id="PF16045">
    <property type="entry name" value="LisH_2"/>
    <property type="match status" value="1"/>
</dbReference>
<evidence type="ECO:0000256" key="16">
    <source>
        <dbReference type="ARBA" id="ARBA00023329"/>
    </source>
</evidence>
<gene>
    <name evidence="20" type="ORF">D9C73_001538</name>
</gene>
<evidence type="ECO:0000256" key="6">
    <source>
        <dbReference type="ARBA" id="ARBA00022448"/>
    </source>
</evidence>
<dbReference type="InterPro" id="IPR041824">
    <property type="entry name" value="Rab9"/>
</dbReference>
<evidence type="ECO:0000313" key="20">
    <source>
        <dbReference type="EMBL" id="TKS67139.1"/>
    </source>
</evidence>
<evidence type="ECO:0000313" key="21">
    <source>
        <dbReference type="Proteomes" id="UP000298787"/>
    </source>
</evidence>
<dbReference type="PANTHER" id="PTHR39063:SF1">
    <property type="entry name" value="OFD1 CENTRIOLE AND CENTRIOLAR SATELLITE PROTEIN"/>
    <property type="match status" value="1"/>
</dbReference>
<comment type="cofactor">
    <cofactor evidence="1">
        <name>Mg(2+)</name>
        <dbReference type="ChEBI" id="CHEBI:18420"/>
    </cofactor>
</comment>
<dbReference type="GO" id="GO:0060287">
    <property type="term" value="P:epithelial cilium movement involved in determination of left/right asymmetry"/>
    <property type="evidence" value="ECO:0007669"/>
    <property type="project" value="TreeGrafter"/>
</dbReference>
<keyword evidence="10" id="KW-0378">Hydrolase</keyword>
<dbReference type="CDD" id="cd04116">
    <property type="entry name" value="Rab9"/>
    <property type="match status" value="1"/>
</dbReference>
<dbReference type="PROSITE" id="PS51421">
    <property type="entry name" value="RAS"/>
    <property type="match status" value="1"/>
</dbReference>
<dbReference type="EC" id="3.6.5.2" evidence="5"/>
<organism evidence="20 21">
    <name type="scientific">Collichthys lucidus</name>
    <name type="common">Big head croaker</name>
    <name type="synonym">Sciaena lucida</name>
    <dbReference type="NCBI Taxonomy" id="240159"/>
    <lineage>
        <taxon>Eukaryota</taxon>
        <taxon>Metazoa</taxon>
        <taxon>Chordata</taxon>
        <taxon>Craniata</taxon>
        <taxon>Vertebrata</taxon>
        <taxon>Euteleostomi</taxon>
        <taxon>Actinopterygii</taxon>
        <taxon>Neopterygii</taxon>
        <taxon>Teleostei</taxon>
        <taxon>Neoteleostei</taxon>
        <taxon>Acanthomorphata</taxon>
        <taxon>Eupercaria</taxon>
        <taxon>Sciaenidae</taxon>
        <taxon>Collichthys</taxon>
    </lineage>
</organism>
<evidence type="ECO:0000256" key="12">
    <source>
        <dbReference type="ARBA" id="ARBA00023134"/>
    </source>
</evidence>
<evidence type="ECO:0000256" key="13">
    <source>
        <dbReference type="ARBA" id="ARBA00023136"/>
    </source>
</evidence>
<dbReference type="Pfam" id="PF00071">
    <property type="entry name" value="Ras"/>
    <property type="match status" value="1"/>
</dbReference>
<evidence type="ECO:0000256" key="5">
    <source>
        <dbReference type="ARBA" id="ARBA00011984"/>
    </source>
</evidence>
<evidence type="ECO:0000256" key="15">
    <source>
        <dbReference type="ARBA" id="ARBA00023289"/>
    </source>
</evidence>
<keyword evidence="13" id="KW-0472">Membrane</keyword>
<feature type="coiled-coil region" evidence="18">
    <location>
        <begin position="443"/>
        <end position="516"/>
    </location>
</feature>
<keyword evidence="18" id="KW-0175">Coiled coil</keyword>
<evidence type="ECO:0000256" key="2">
    <source>
        <dbReference type="ARBA" id="ARBA00004342"/>
    </source>
</evidence>
<keyword evidence="11" id="KW-0653">Protein transport</keyword>
<keyword evidence="12" id="KW-0342">GTP-binding</keyword>
<dbReference type="SUPFAM" id="SSF52540">
    <property type="entry name" value="P-loop containing nucleoside triphosphate hydrolases"/>
    <property type="match status" value="1"/>
</dbReference>
<dbReference type="InterPro" id="IPR005225">
    <property type="entry name" value="Small_GTP-bd"/>
</dbReference>
<evidence type="ECO:0000256" key="8">
    <source>
        <dbReference type="ARBA" id="ARBA00022553"/>
    </source>
</evidence>
<dbReference type="InterPro" id="IPR006594">
    <property type="entry name" value="LisH"/>
</dbReference>
<dbReference type="NCBIfam" id="TIGR00231">
    <property type="entry name" value="small_GTP"/>
    <property type="match status" value="1"/>
</dbReference>
<dbReference type="PROSITE" id="PS51419">
    <property type="entry name" value="RAB"/>
    <property type="match status" value="1"/>
</dbReference>
<dbReference type="GO" id="GO:0036064">
    <property type="term" value="C:ciliary basal body"/>
    <property type="evidence" value="ECO:0007669"/>
    <property type="project" value="TreeGrafter"/>
</dbReference>
<evidence type="ECO:0000256" key="3">
    <source>
        <dbReference type="ARBA" id="ARBA00004616"/>
    </source>
</evidence>
<dbReference type="AlphaFoldDB" id="A0A4U5TZZ7"/>
<dbReference type="InterPro" id="IPR055289">
    <property type="entry name" value="OFD1"/>
</dbReference>
<dbReference type="GO" id="GO:0003925">
    <property type="term" value="F:G protein activity"/>
    <property type="evidence" value="ECO:0007669"/>
    <property type="project" value="UniProtKB-EC"/>
</dbReference>
<evidence type="ECO:0000256" key="14">
    <source>
        <dbReference type="ARBA" id="ARBA00023288"/>
    </source>
</evidence>
<dbReference type="GO" id="GO:0005886">
    <property type="term" value="C:plasma membrane"/>
    <property type="evidence" value="ECO:0007669"/>
    <property type="project" value="UniProtKB-SubCell"/>
</dbReference>
<feature type="region of interest" description="Disordered" evidence="19">
    <location>
        <begin position="850"/>
        <end position="991"/>
    </location>
</feature>
<evidence type="ECO:0000256" key="1">
    <source>
        <dbReference type="ARBA" id="ARBA00001946"/>
    </source>
</evidence>
<accession>A0A4U5TZZ7</accession>
<dbReference type="SMART" id="SM00174">
    <property type="entry name" value="RHO"/>
    <property type="match status" value="1"/>
</dbReference>
<feature type="coiled-coil region" evidence="18">
    <location>
        <begin position="814"/>
        <end position="841"/>
    </location>
</feature>
<protein>
    <recommendedName>
        <fullName evidence="5">small monomeric GTPase</fullName>
        <ecNumber evidence="5">3.6.5.2</ecNumber>
    </recommendedName>
</protein>
<dbReference type="SMART" id="SM00176">
    <property type="entry name" value="RAN"/>
    <property type="match status" value="1"/>
</dbReference>
<feature type="region of interest" description="Disordered" evidence="19">
    <location>
        <begin position="1009"/>
        <end position="1261"/>
    </location>
</feature>
<keyword evidence="21" id="KW-1185">Reference proteome</keyword>
<comment type="subcellular location">
    <subcellularLocation>
        <location evidence="2">Cell membrane</location>
        <topology evidence="2">Lipid-anchor</topology>
        <orientation evidence="2">Cytoplasmic side</orientation>
    </subcellularLocation>
    <subcellularLocation>
        <location evidence="3">Cytoplasmic vesicle</location>
        <location evidence="3">Phagosome membrane</location>
        <topology evidence="3">Lipid-anchor</topology>
        <orientation evidence="3">Cytoplasmic side</orientation>
    </subcellularLocation>
</comment>
<feature type="coiled-coil region" evidence="18">
    <location>
        <begin position="585"/>
        <end position="748"/>
    </location>
</feature>
<evidence type="ECO:0000256" key="9">
    <source>
        <dbReference type="ARBA" id="ARBA00022741"/>
    </source>
</evidence>
<dbReference type="GO" id="GO:0030670">
    <property type="term" value="C:phagocytic vesicle membrane"/>
    <property type="evidence" value="ECO:0007669"/>
    <property type="project" value="UniProtKB-SubCell"/>
</dbReference>
<name>A0A4U5TZZ7_COLLU</name>
<dbReference type="Proteomes" id="UP000298787">
    <property type="component" value="Chromosome 2"/>
</dbReference>
<feature type="compositionally biased region" description="Basic residues" evidence="19">
    <location>
        <begin position="872"/>
        <end position="893"/>
    </location>
</feature>
<dbReference type="PRINTS" id="PR00449">
    <property type="entry name" value="RASTRNSFRMNG"/>
</dbReference>
<dbReference type="STRING" id="240159.A0A4U5TZZ7"/>
<feature type="compositionally biased region" description="Basic and acidic residues" evidence="19">
    <location>
        <begin position="1128"/>
        <end position="1163"/>
    </location>
</feature>
<dbReference type="InterPro" id="IPR027417">
    <property type="entry name" value="P-loop_NTPase"/>
</dbReference>
<dbReference type="FunFam" id="3.40.50.300:FF:000360">
    <property type="entry name" value="RAB9B, member RAS oncogene family"/>
    <property type="match status" value="1"/>
</dbReference>
<dbReference type="PANTHER" id="PTHR39063">
    <property type="entry name" value="ORAL-FACIAL-DIGITAL SYNDROME 1 PROTEIN HOMOLOG"/>
    <property type="match status" value="1"/>
</dbReference>
<dbReference type="EMBL" id="CM014079">
    <property type="protein sequence ID" value="TKS67139.1"/>
    <property type="molecule type" value="Genomic_DNA"/>
</dbReference>
<dbReference type="GO" id="GO:0015031">
    <property type="term" value="P:protein transport"/>
    <property type="evidence" value="ECO:0007669"/>
    <property type="project" value="UniProtKB-KW"/>
</dbReference>
<dbReference type="GO" id="GO:0005813">
    <property type="term" value="C:centrosome"/>
    <property type="evidence" value="ECO:0007669"/>
    <property type="project" value="TreeGrafter"/>
</dbReference>
<feature type="compositionally biased region" description="Polar residues" evidence="19">
    <location>
        <begin position="896"/>
        <end position="934"/>
    </location>
</feature>
<dbReference type="GO" id="GO:0032482">
    <property type="term" value="P:Rab protein signal transduction"/>
    <property type="evidence" value="ECO:0007669"/>
    <property type="project" value="InterPro"/>
</dbReference>
<evidence type="ECO:0000256" key="4">
    <source>
        <dbReference type="ARBA" id="ARBA00006270"/>
    </source>
</evidence>
<feature type="compositionally biased region" description="Basic and acidic residues" evidence="19">
    <location>
        <begin position="1178"/>
        <end position="1231"/>
    </location>
</feature>
<keyword evidence="9" id="KW-0547">Nucleotide-binding</keyword>
<evidence type="ECO:0000256" key="7">
    <source>
        <dbReference type="ARBA" id="ARBA00022475"/>
    </source>
</evidence>
<evidence type="ECO:0000256" key="17">
    <source>
        <dbReference type="ARBA" id="ARBA00047660"/>
    </source>
</evidence>
<dbReference type="InterPro" id="IPR001806">
    <property type="entry name" value="Small_GTPase"/>
</dbReference>
<keyword evidence="6" id="KW-0813">Transport</keyword>
<dbReference type="GO" id="GO:0005525">
    <property type="term" value="F:GTP binding"/>
    <property type="evidence" value="ECO:0007669"/>
    <property type="project" value="UniProtKB-KW"/>
</dbReference>
<keyword evidence="7" id="KW-1003">Cell membrane</keyword>
<evidence type="ECO:0000256" key="10">
    <source>
        <dbReference type="ARBA" id="ARBA00022801"/>
    </source>
</evidence>
<dbReference type="SMART" id="SM00175">
    <property type="entry name" value="RAB"/>
    <property type="match status" value="1"/>
</dbReference>
<reference evidence="20 21" key="1">
    <citation type="submission" date="2019-01" db="EMBL/GenBank/DDBJ databases">
        <title>Genome Assembly of Collichthys lucidus.</title>
        <authorList>
            <person name="Cai M."/>
            <person name="Xiao S."/>
        </authorList>
    </citation>
    <scope>NUCLEOTIDE SEQUENCE [LARGE SCALE GENOMIC DNA]</scope>
    <source>
        <strain evidence="20">JT15FE1705JMU</strain>
        <tissue evidence="20">Muscle</tissue>
    </source>
</reference>
<sequence length="1261" mass="145196">MTTKTSLLKVILLGDGGVGKSSLMNRYVTNKFDAHLFHTIGVEFLNKELEVDGHQVTLQIWDTAGQERFRSLRTPFYRGSDCCLLTFSVDDSQSFINLGNWKKEFIYYADVKEPEKFPFVVLGNKLDVTERQVSTEEAQQWCQENGDYPYYETSAKDATNVAVAFEEAVRRVLALDERTDHLIPTDTDRNKLSTVMSSAREDTLSPDELRKRLYQTFRSNGVLDTLKTHLRNQLIQELRHPPLAGGQPVPRQVPVKSEPHLVSACNSIVADHLRSSGYEYTLSVFYPESGLCKDKVSTKGELLQLLKMSPESSLYRSLSSNKDDKGFLINLLSQLTRHSTRGWCNDADTQTTGIASYGESLVDKMKMIDKEYESFSLSGDRTFSFQSKLAAYRKEIEAQVQAEMNTKMQHFKDVEVAKVRMEEKAKFHKEFDKLKQELERSYEMKAKALMDREKNAIERLQKQQEIEDKNVYMQRQSVLKEIETLRNRETELRMRMEAFEKTCQIHEEKIKTTQELLRRRELAVKTLEDTYDQRLKNELSSYQLELKEEFIKRTERLTENENRNKMETTRIQKEAAVIDAKLEEHIRACSELRRLQVELDTAQQQISLLTQQKDLLRERLETVSDYASLKSEKTELQGQLRLLKKHLEEAQEEKRLLRADLCKPSKEQLALQMELQRLQNARRLDEEEFDNQKQVLQAQLQSEVERCAQLSAQMIECEEKSQWVTNHMEDIKTQLRQTQQALENEVLRNPKPSLVDRSALELSADKLVPPDIYMDRALLRSRVGYDDVCEAGGPVRGHKLPPWSDSPDSDMELVAEAKARIQELQKEAETLEEAYRNYQQRAVLSTISHMLPPRPLSPQGAHLSHRPDSPRRRPNSHHSHTPHSPHKSKRSHRPLSPQNTRTSSSAPYNARNTVPPAQQRVTFSENRNQPQSTDFTDHSLHSLTESPSLRDRRPQDGSNGSPSRRPPSAPHSSSRKTLQREISEEAVASPMTFPELSFDRQLPYVPHDKVETLGDFSPELSPPQSPQLKSTVRDQTSPPKLQPVISSLESSPEPEKISLEDLTGILPEPSHIPELLLDTAVPLSMEAPDGPAVPRPPDLPEDPVDLQGQAEVPQTSARKEDDEDEEQRWERERTERLERRQREQEEARERELQELERLEKEMLLQDVEQPGQEEEKEATEIKKGEDEEQKQETDNGREESKGENPLEKYMKMVLEAREKQHAQSPGREEAGHTSPEAKSSSEEKDNSIAAYSPKDEDDDFW</sequence>
<dbReference type="Gene3D" id="3.40.50.300">
    <property type="entry name" value="P-loop containing nucleotide triphosphate hydrolases"/>
    <property type="match status" value="1"/>
</dbReference>
<proteinExistence type="inferred from homology"/>
<comment type="similarity">
    <text evidence="4">Belongs to the small GTPase superfamily. Rab family.</text>
</comment>
<feature type="compositionally biased region" description="Polar residues" evidence="19">
    <location>
        <begin position="1033"/>
        <end position="1050"/>
    </location>
</feature>
<evidence type="ECO:0000256" key="19">
    <source>
        <dbReference type="SAM" id="MobiDB-lite"/>
    </source>
</evidence>
<keyword evidence="15" id="KW-0636">Prenylation</keyword>
<keyword evidence="8" id="KW-0597">Phosphoprotein</keyword>
<keyword evidence="16" id="KW-0968">Cytoplasmic vesicle</keyword>
<evidence type="ECO:0000256" key="18">
    <source>
        <dbReference type="SAM" id="Coils"/>
    </source>
</evidence>
<keyword evidence="14" id="KW-0449">Lipoprotein</keyword>
<dbReference type="PROSITE" id="PS51420">
    <property type="entry name" value="RHO"/>
    <property type="match status" value="1"/>
</dbReference>
<comment type="catalytic activity">
    <reaction evidence="17">
        <text>GTP + H2O = GDP + phosphate + H(+)</text>
        <dbReference type="Rhea" id="RHEA:19669"/>
        <dbReference type="ChEBI" id="CHEBI:15377"/>
        <dbReference type="ChEBI" id="CHEBI:15378"/>
        <dbReference type="ChEBI" id="CHEBI:37565"/>
        <dbReference type="ChEBI" id="CHEBI:43474"/>
        <dbReference type="ChEBI" id="CHEBI:58189"/>
        <dbReference type="EC" id="3.6.5.2"/>
    </reaction>
    <physiologicalReaction direction="left-to-right" evidence="17">
        <dbReference type="Rhea" id="RHEA:19670"/>
    </physiologicalReaction>
</comment>
<dbReference type="PROSITE" id="PS50896">
    <property type="entry name" value="LISH"/>
    <property type="match status" value="1"/>
</dbReference>
<dbReference type="SMART" id="SM00173">
    <property type="entry name" value="RAS"/>
    <property type="match status" value="1"/>
</dbReference>